<evidence type="ECO:0000256" key="8">
    <source>
        <dbReference type="SAM" id="Phobius"/>
    </source>
</evidence>
<keyword evidence="5 8" id="KW-0812">Transmembrane</keyword>
<dbReference type="GO" id="GO:0005886">
    <property type="term" value="C:plasma membrane"/>
    <property type="evidence" value="ECO:0007669"/>
    <property type="project" value="UniProtKB-SubCell"/>
</dbReference>
<evidence type="ECO:0000313" key="9">
    <source>
        <dbReference type="EMBL" id="SHJ21230.1"/>
    </source>
</evidence>
<feature type="transmembrane region" description="Helical" evidence="8">
    <location>
        <begin position="57"/>
        <end position="76"/>
    </location>
</feature>
<feature type="transmembrane region" description="Helical" evidence="8">
    <location>
        <begin position="270"/>
        <end position="290"/>
    </location>
</feature>
<dbReference type="InterPro" id="IPR000060">
    <property type="entry name" value="BCCT_transptr"/>
</dbReference>
<evidence type="ECO:0000256" key="2">
    <source>
        <dbReference type="ARBA" id="ARBA00005658"/>
    </source>
</evidence>
<evidence type="ECO:0000256" key="1">
    <source>
        <dbReference type="ARBA" id="ARBA00004651"/>
    </source>
</evidence>
<feature type="transmembrane region" description="Helical" evidence="8">
    <location>
        <begin position="198"/>
        <end position="218"/>
    </location>
</feature>
<keyword evidence="10" id="KW-1185">Reference proteome</keyword>
<name>A0A1M6HG73_9FIRM</name>
<dbReference type="Proteomes" id="UP000184052">
    <property type="component" value="Unassembled WGS sequence"/>
</dbReference>
<evidence type="ECO:0000256" key="5">
    <source>
        <dbReference type="ARBA" id="ARBA00022692"/>
    </source>
</evidence>
<dbReference type="Pfam" id="PF02028">
    <property type="entry name" value="BCCT"/>
    <property type="match status" value="1"/>
</dbReference>
<protein>
    <submittedName>
        <fullName evidence="9">Betaine/carnitine transporter, BCCT family</fullName>
    </submittedName>
</protein>
<feature type="transmembrane region" description="Helical" evidence="8">
    <location>
        <begin position="457"/>
        <end position="476"/>
    </location>
</feature>
<comment type="similarity">
    <text evidence="2">Belongs to the BCCT transporter (TC 2.A.15) family.</text>
</comment>
<keyword evidence="4" id="KW-1003">Cell membrane</keyword>
<dbReference type="PANTHER" id="PTHR30047">
    <property type="entry name" value="HIGH-AFFINITY CHOLINE TRANSPORT PROTEIN-RELATED"/>
    <property type="match status" value="1"/>
</dbReference>
<dbReference type="OrthoDB" id="9775735at2"/>
<feature type="transmembrane region" description="Helical" evidence="8">
    <location>
        <begin position="354"/>
        <end position="373"/>
    </location>
</feature>
<comment type="subcellular location">
    <subcellularLocation>
        <location evidence="1">Cell membrane</location>
        <topology evidence="1">Multi-pass membrane protein</topology>
    </subcellularLocation>
</comment>
<evidence type="ECO:0000256" key="6">
    <source>
        <dbReference type="ARBA" id="ARBA00022989"/>
    </source>
</evidence>
<evidence type="ECO:0000256" key="7">
    <source>
        <dbReference type="ARBA" id="ARBA00023136"/>
    </source>
</evidence>
<keyword evidence="6 8" id="KW-1133">Transmembrane helix</keyword>
<evidence type="ECO:0000256" key="3">
    <source>
        <dbReference type="ARBA" id="ARBA00022448"/>
    </source>
</evidence>
<dbReference type="RefSeq" id="WP_073049450.1">
    <property type="nucleotide sequence ID" value="NZ_FQZL01000013.1"/>
</dbReference>
<dbReference type="AlphaFoldDB" id="A0A1M6HG73"/>
<reference evidence="9 10" key="1">
    <citation type="submission" date="2016-11" db="EMBL/GenBank/DDBJ databases">
        <authorList>
            <person name="Jaros S."/>
            <person name="Januszkiewicz K."/>
            <person name="Wedrychowicz H."/>
        </authorList>
    </citation>
    <scope>NUCLEOTIDE SEQUENCE [LARGE SCALE GENOMIC DNA]</scope>
    <source>
        <strain evidence="9 10">DSM 17477</strain>
    </source>
</reference>
<feature type="transmembrane region" description="Helical" evidence="8">
    <location>
        <begin position="146"/>
        <end position="169"/>
    </location>
</feature>
<gene>
    <name evidence="9" type="ORF">SAMN02745751_02009</name>
</gene>
<dbReference type="PANTHER" id="PTHR30047:SF7">
    <property type="entry name" value="HIGH-AFFINITY CHOLINE TRANSPORT PROTEIN"/>
    <property type="match status" value="1"/>
</dbReference>
<organism evidence="9 10">
    <name type="scientific">Dethiosulfatibacter aminovorans DSM 17477</name>
    <dbReference type="NCBI Taxonomy" id="1121476"/>
    <lineage>
        <taxon>Bacteria</taxon>
        <taxon>Bacillati</taxon>
        <taxon>Bacillota</taxon>
        <taxon>Tissierellia</taxon>
        <taxon>Dethiosulfatibacter</taxon>
    </lineage>
</organism>
<dbReference type="EMBL" id="FQZL01000013">
    <property type="protein sequence ID" value="SHJ21230.1"/>
    <property type="molecule type" value="Genomic_DNA"/>
</dbReference>
<feature type="transmembrane region" description="Helical" evidence="8">
    <location>
        <begin position="96"/>
        <end position="115"/>
    </location>
</feature>
<dbReference type="NCBIfam" id="TIGR00842">
    <property type="entry name" value="bcct"/>
    <property type="match status" value="1"/>
</dbReference>
<keyword evidence="7 8" id="KW-0472">Membrane</keyword>
<evidence type="ECO:0000313" key="10">
    <source>
        <dbReference type="Proteomes" id="UP000184052"/>
    </source>
</evidence>
<dbReference type="STRING" id="1121476.SAMN02745751_02009"/>
<dbReference type="GO" id="GO:0022857">
    <property type="term" value="F:transmembrane transporter activity"/>
    <property type="evidence" value="ECO:0007669"/>
    <property type="project" value="InterPro"/>
</dbReference>
<feature type="transmembrane region" description="Helical" evidence="8">
    <location>
        <begin position="20"/>
        <end position="37"/>
    </location>
</feature>
<accession>A0A1M6HG73</accession>
<feature type="transmembrane region" description="Helical" evidence="8">
    <location>
        <begin position="325"/>
        <end position="342"/>
    </location>
</feature>
<feature type="transmembrane region" description="Helical" evidence="8">
    <location>
        <begin position="482"/>
        <end position="501"/>
    </location>
</feature>
<keyword evidence="3" id="KW-0813">Transport</keyword>
<feature type="transmembrane region" description="Helical" evidence="8">
    <location>
        <begin position="413"/>
        <end position="436"/>
    </location>
</feature>
<evidence type="ECO:0000256" key="4">
    <source>
        <dbReference type="ARBA" id="ARBA00022475"/>
    </source>
</evidence>
<proteinExistence type="inferred from homology"/>
<feature type="transmembrane region" description="Helical" evidence="8">
    <location>
        <begin position="238"/>
        <end position="258"/>
    </location>
</feature>
<sequence>MSQKNENNKPLNAAVDKQLFWGAASLIAILIVVMVVFEESMGGVLQNIFNFMTDQLGWVYIWGALIVTAVIAWLSFGKYKDVKFGGPDAIKEFNTFSWLAMFFCSGIGTSLLAWASKEWYYYYVSPPLGVEALTTEAAEVASAYPLFHWGIIGWAIYCIMAFPIGYAYWNRGADSMRFSTACSGVIGEKNAKGLLGKFIDFLLIFGLLGANATSLGSGTPMLAESVSRLLNVPHTFTVDIWVVVIWTALFTTSVTLGLKKGIKMLSDINIILVLALCSFVFIVGPTFFMINNFTNSMGYMTTNFFRMAFYTDAIGGSMFPQWWTVFYWAWYFAYAPYMGIFIARVSRGRTFREVGLGVLIGGSLGCALFFAILGNNALFNELSGTYAFIETAKTQGDFAAVVGSLMVLPGKQIILLIFVFIGFVYSATTIDSSAYCMATVASKDLKKGEEPTWWNRMFWALMLGTVALVVMNIGGLVPIKTASLVVAFPILFFVGVAVVSFKRWLDEDKPHLQVISEDYVKVDKMGK</sequence>